<keyword evidence="2" id="KW-1185">Reference proteome</keyword>
<evidence type="ECO:0000313" key="1">
    <source>
        <dbReference type="EMBL" id="KAG8000021.1"/>
    </source>
</evidence>
<dbReference type="EMBL" id="CM024797">
    <property type="protein sequence ID" value="KAG8000021.1"/>
    <property type="molecule type" value="Genomic_DNA"/>
</dbReference>
<accession>A0ACB7EGP4</accession>
<reference evidence="1" key="1">
    <citation type="submission" date="2020-04" db="EMBL/GenBank/DDBJ databases">
        <title>A chromosome-scale assembly and high-density genetic map of the yellow drum (Nibea albiflora) genome.</title>
        <authorList>
            <person name="Xu D."/>
            <person name="Zhang W."/>
            <person name="Chen R."/>
            <person name="Tan P."/>
            <person name="Wang L."/>
            <person name="Song H."/>
            <person name="Tian L."/>
            <person name="Zhu Q."/>
            <person name="Wang B."/>
        </authorList>
    </citation>
    <scope>NUCLEOTIDE SEQUENCE</scope>
    <source>
        <strain evidence="1">ZJHYS-2018</strain>
    </source>
</reference>
<name>A0ACB7EGP4_NIBAL</name>
<sequence>MSNNSRPKSTCFGSDIHRLLLAAEAGQKVDILTYSSGHLGPRSLNQSQPQKEKNQSFWNMSQRIEGTPNPLTVQQTQTKTLTFVKKNGIKESPSEFSTGTALVESGVSRSRQGQATDRSSQADRKNKSLPKIVYCASDSLPVQPRAFSQKKSNFSADPEGKQQFCLSHSDEKKQLETKQRFGRQVIGKLDPRAGINVAEMHERKLEKSPNTSLKDLGNGKVREMELEDAEKEVSRLEQEAREALEENKRVRNELQNVPTITGPEDSDMKNRSLSELQDRGTAIGCTASVQSKRLQVVNVWREIQQLEEEIKEKMVSTAAATATERSIKELKVLQD</sequence>
<protein>
    <submittedName>
        <fullName evidence="1">Uncharacterized protein</fullName>
    </submittedName>
</protein>
<organism evidence="1 2">
    <name type="scientific">Nibea albiflora</name>
    <name type="common">Yellow drum</name>
    <name type="synonym">Corvina albiflora</name>
    <dbReference type="NCBI Taxonomy" id="240163"/>
    <lineage>
        <taxon>Eukaryota</taxon>
        <taxon>Metazoa</taxon>
        <taxon>Chordata</taxon>
        <taxon>Craniata</taxon>
        <taxon>Vertebrata</taxon>
        <taxon>Euteleostomi</taxon>
        <taxon>Actinopterygii</taxon>
        <taxon>Neopterygii</taxon>
        <taxon>Teleostei</taxon>
        <taxon>Neoteleostei</taxon>
        <taxon>Acanthomorphata</taxon>
        <taxon>Eupercaria</taxon>
        <taxon>Sciaenidae</taxon>
        <taxon>Nibea</taxon>
    </lineage>
</organism>
<comment type="caution">
    <text evidence="1">The sequence shown here is derived from an EMBL/GenBank/DDBJ whole genome shotgun (WGS) entry which is preliminary data.</text>
</comment>
<evidence type="ECO:0000313" key="2">
    <source>
        <dbReference type="Proteomes" id="UP000805704"/>
    </source>
</evidence>
<gene>
    <name evidence="1" type="ORF">GBF38_002142</name>
</gene>
<proteinExistence type="predicted"/>
<dbReference type="Proteomes" id="UP000805704">
    <property type="component" value="Chromosome 9"/>
</dbReference>